<evidence type="ECO:0000313" key="2">
    <source>
        <dbReference type="EMBL" id="JAD23680.1"/>
    </source>
</evidence>
<dbReference type="EMBL" id="GBRH01274215">
    <property type="protein sequence ID" value="JAD23680.1"/>
    <property type="molecule type" value="Transcribed_RNA"/>
</dbReference>
<reference evidence="2" key="1">
    <citation type="submission" date="2014-09" db="EMBL/GenBank/DDBJ databases">
        <authorList>
            <person name="Magalhaes I.L.F."/>
            <person name="Oliveira U."/>
            <person name="Santos F.R."/>
            <person name="Vidigal T.H.D.A."/>
            <person name="Brescovit A.D."/>
            <person name="Santos A.J."/>
        </authorList>
    </citation>
    <scope>NUCLEOTIDE SEQUENCE</scope>
    <source>
        <tissue evidence="2">Shoot tissue taken approximately 20 cm above the soil surface</tissue>
    </source>
</reference>
<evidence type="ECO:0000256" key="1">
    <source>
        <dbReference type="SAM" id="MobiDB-lite"/>
    </source>
</evidence>
<proteinExistence type="predicted"/>
<dbReference type="AlphaFoldDB" id="A0A0A8YER7"/>
<reference evidence="2" key="2">
    <citation type="journal article" date="2015" name="Data Brief">
        <title>Shoot transcriptome of the giant reed, Arundo donax.</title>
        <authorList>
            <person name="Barrero R.A."/>
            <person name="Guerrero F.D."/>
            <person name="Moolhuijzen P."/>
            <person name="Goolsby J.A."/>
            <person name="Tidwell J."/>
            <person name="Bellgard S.E."/>
            <person name="Bellgard M.I."/>
        </authorList>
    </citation>
    <scope>NUCLEOTIDE SEQUENCE</scope>
    <source>
        <tissue evidence="2">Shoot tissue taken approximately 20 cm above the soil surface</tissue>
    </source>
</reference>
<feature type="region of interest" description="Disordered" evidence="1">
    <location>
        <begin position="1"/>
        <end position="35"/>
    </location>
</feature>
<protein>
    <submittedName>
        <fullName evidence="2">Uncharacterized protein</fullName>
    </submittedName>
</protein>
<sequence>MGFREKGESPRKTPADQVPSASGRQRRVAGGCGKWGKAAQEEASAARARTASVAAT</sequence>
<feature type="compositionally biased region" description="Basic and acidic residues" evidence="1">
    <location>
        <begin position="1"/>
        <end position="14"/>
    </location>
</feature>
<organism evidence="2">
    <name type="scientific">Arundo donax</name>
    <name type="common">Giant reed</name>
    <name type="synonym">Donax arundinaceus</name>
    <dbReference type="NCBI Taxonomy" id="35708"/>
    <lineage>
        <taxon>Eukaryota</taxon>
        <taxon>Viridiplantae</taxon>
        <taxon>Streptophyta</taxon>
        <taxon>Embryophyta</taxon>
        <taxon>Tracheophyta</taxon>
        <taxon>Spermatophyta</taxon>
        <taxon>Magnoliopsida</taxon>
        <taxon>Liliopsida</taxon>
        <taxon>Poales</taxon>
        <taxon>Poaceae</taxon>
        <taxon>PACMAD clade</taxon>
        <taxon>Arundinoideae</taxon>
        <taxon>Arundineae</taxon>
        <taxon>Arundo</taxon>
    </lineage>
</organism>
<name>A0A0A8YER7_ARUDO</name>
<accession>A0A0A8YER7</accession>